<feature type="transmembrane region" description="Helical" evidence="2">
    <location>
        <begin position="255"/>
        <end position="272"/>
    </location>
</feature>
<feature type="region of interest" description="Disordered" evidence="1">
    <location>
        <begin position="81"/>
        <end position="127"/>
    </location>
</feature>
<proteinExistence type="predicted"/>
<evidence type="ECO:0000256" key="1">
    <source>
        <dbReference type="SAM" id="MobiDB-lite"/>
    </source>
</evidence>
<protein>
    <recommendedName>
        <fullName evidence="3">RGS domain-containing protein</fullName>
    </recommendedName>
</protein>
<dbReference type="PANTHER" id="PTHR39466:SF1">
    <property type="entry name" value="RGS DOMAIN-CONTAINING PROTEIN"/>
    <property type="match status" value="1"/>
</dbReference>
<evidence type="ECO:0000313" key="5">
    <source>
        <dbReference type="Proteomes" id="UP000663850"/>
    </source>
</evidence>
<dbReference type="Gene3D" id="1.10.167.10">
    <property type="entry name" value="Regulator of G-protein Signalling 4, domain 2"/>
    <property type="match status" value="1"/>
</dbReference>
<name>A0A8H3DEF6_9AGAM</name>
<sequence length="430" mass="47724">MYAAKLSRWAGRRATRKLVKQIRLVNILSGDACSPLGLEEFEAYVALQEHSLENLQFIIWYLDYQHRFFALSAEEQALSPPVARPSNLMPPTPTYGHGKMSPLDSHSPSDWALSPTSSSSTSSWSPWSPISIPSPVPLKDQPFRNETLQIVATFIRPGAKKELNLDTDVKEELLRGLEKSTHPDVFAPAYARIYELVDECSVPNFVSNAAANINIPKQIYWYAIGIIFTLISWLIAIFTIYFIPDHPRSKRSIRLVSVPFAVLGCMQIYSAWRGFCSQVFGRSARQLHTWELVDPTDAGVSLQTLVPIPALPAKPPPLRSVMDMVAGTNRHAAAPFTNLSSTSSLEMADMSTKAGAGVSSGPRITIIDVEPQTRAGRAAFRRPAVYGPERVVEDPRVREYHRVVIRDMLWVGFGWGLAWTGILVGIPGRG</sequence>
<dbReference type="SUPFAM" id="SSF48097">
    <property type="entry name" value="Regulator of G-protein signaling, RGS"/>
    <property type="match status" value="1"/>
</dbReference>
<dbReference type="Pfam" id="PF00615">
    <property type="entry name" value="RGS"/>
    <property type="match status" value="1"/>
</dbReference>
<dbReference type="InterPro" id="IPR036305">
    <property type="entry name" value="RGS_sf"/>
</dbReference>
<evidence type="ECO:0000259" key="3">
    <source>
        <dbReference type="Pfam" id="PF00615"/>
    </source>
</evidence>
<accession>A0A8H3DEF6</accession>
<feature type="compositionally biased region" description="Low complexity" evidence="1">
    <location>
        <begin position="114"/>
        <end position="127"/>
    </location>
</feature>
<dbReference type="PANTHER" id="PTHR39466">
    <property type="entry name" value="RGS DOMAIN-CONTAINING PROTEIN"/>
    <property type="match status" value="1"/>
</dbReference>
<dbReference type="EMBL" id="CAJMWZ010006479">
    <property type="protein sequence ID" value="CAE6522724.1"/>
    <property type="molecule type" value="Genomic_DNA"/>
</dbReference>
<dbReference type="InterPro" id="IPR044926">
    <property type="entry name" value="RGS_subdomain_2"/>
</dbReference>
<dbReference type="Proteomes" id="UP000663850">
    <property type="component" value="Unassembled WGS sequence"/>
</dbReference>
<evidence type="ECO:0000313" key="4">
    <source>
        <dbReference type="EMBL" id="CAE6522724.1"/>
    </source>
</evidence>
<dbReference type="AlphaFoldDB" id="A0A8H3DEF6"/>
<dbReference type="InterPro" id="IPR016137">
    <property type="entry name" value="RGS"/>
</dbReference>
<keyword evidence="2" id="KW-1133">Transmembrane helix</keyword>
<evidence type="ECO:0000256" key="2">
    <source>
        <dbReference type="SAM" id="Phobius"/>
    </source>
</evidence>
<gene>
    <name evidence="4" type="ORF">RDB_LOCUS120506</name>
</gene>
<feature type="transmembrane region" description="Helical" evidence="2">
    <location>
        <begin position="408"/>
        <end position="426"/>
    </location>
</feature>
<reference evidence="4" key="1">
    <citation type="submission" date="2021-01" db="EMBL/GenBank/DDBJ databases">
        <authorList>
            <person name="Kaushik A."/>
        </authorList>
    </citation>
    <scope>NUCLEOTIDE SEQUENCE</scope>
    <source>
        <strain evidence="4">Type strain: AG8-Rh-89/</strain>
    </source>
</reference>
<organism evidence="4 5">
    <name type="scientific">Rhizoctonia solani</name>
    <dbReference type="NCBI Taxonomy" id="456999"/>
    <lineage>
        <taxon>Eukaryota</taxon>
        <taxon>Fungi</taxon>
        <taxon>Dikarya</taxon>
        <taxon>Basidiomycota</taxon>
        <taxon>Agaricomycotina</taxon>
        <taxon>Agaricomycetes</taxon>
        <taxon>Cantharellales</taxon>
        <taxon>Ceratobasidiaceae</taxon>
        <taxon>Rhizoctonia</taxon>
    </lineage>
</organism>
<feature type="domain" description="RGS" evidence="3">
    <location>
        <begin position="141"/>
        <end position="207"/>
    </location>
</feature>
<comment type="caution">
    <text evidence="4">The sequence shown here is derived from an EMBL/GenBank/DDBJ whole genome shotgun (WGS) entry which is preliminary data.</text>
</comment>
<keyword evidence="2" id="KW-0812">Transmembrane</keyword>
<feature type="transmembrane region" description="Helical" evidence="2">
    <location>
        <begin position="219"/>
        <end position="243"/>
    </location>
</feature>
<keyword evidence="2" id="KW-0472">Membrane</keyword>